<keyword evidence="3" id="KW-1185">Reference proteome</keyword>
<proteinExistence type="predicted"/>
<sequence length="100" mass="11205">MEYAYVEVAGREGVLLSGRFTYEDSGKFHQLLEDWDFAAKATLNIDARYLTFLDSTAIGMLYLLATRCRDAGGYAVVTNAQANIVQTLKRASLDQYLLLK</sequence>
<evidence type="ECO:0000313" key="3">
    <source>
        <dbReference type="Proteomes" id="UP000584642"/>
    </source>
</evidence>
<evidence type="ECO:0000313" key="2">
    <source>
        <dbReference type="EMBL" id="NYZ22767.1"/>
    </source>
</evidence>
<dbReference type="CDD" id="cd07043">
    <property type="entry name" value="STAS_anti-anti-sigma_factors"/>
    <property type="match status" value="1"/>
</dbReference>
<dbReference type="InterPro" id="IPR036513">
    <property type="entry name" value="STAS_dom_sf"/>
</dbReference>
<dbReference type="SUPFAM" id="SSF52091">
    <property type="entry name" value="SpoIIaa-like"/>
    <property type="match status" value="1"/>
</dbReference>
<dbReference type="InterPro" id="IPR002645">
    <property type="entry name" value="STAS_dom"/>
</dbReference>
<evidence type="ECO:0000259" key="1">
    <source>
        <dbReference type="PROSITE" id="PS50801"/>
    </source>
</evidence>
<name>A0ABX2TFF6_9PROT</name>
<dbReference type="RefSeq" id="WP_180284534.1">
    <property type="nucleotide sequence ID" value="NZ_JABFDB010000021.1"/>
</dbReference>
<dbReference type="PROSITE" id="PS50801">
    <property type="entry name" value="STAS"/>
    <property type="match status" value="1"/>
</dbReference>
<dbReference type="Pfam" id="PF13466">
    <property type="entry name" value="STAS_2"/>
    <property type="match status" value="1"/>
</dbReference>
<dbReference type="InterPro" id="IPR058548">
    <property type="entry name" value="MlaB-like_STAS"/>
</dbReference>
<comment type="caution">
    <text evidence="2">The sequence shown here is derived from an EMBL/GenBank/DDBJ whole genome shotgun (WGS) entry which is preliminary data.</text>
</comment>
<accession>A0ABX2TFF6</accession>
<reference evidence="2 3" key="1">
    <citation type="submission" date="2020-05" db="EMBL/GenBank/DDBJ databases">
        <title>Azospirillum oleiclasticum sp. nov, a nitrogen-fixing and heavy crude oil-emulsifying bacterium isolated from the crude oil of Yumen Oilfield.</title>
        <authorList>
            <person name="Wu D."/>
            <person name="Cai M."/>
            <person name="Zhang X."/>
        </authorList>
    </citation>
    <scope>NUCLEOTIDE SEQUENCE [LARGE SCALE GENOMIC DNA]</scope>
    <source>
        <strain evidence="2 3">ROY-1-1-2</strain>
    </source>
</reference>
<gene>
    <name evidence="2" type="ORF">HND93_23905</name>
</gene>
<dbReference type="Proteomes" id="UP000584642">
    <property type="component" value="Unassembled WGS sequence"/>
</dbReference>
<dbReference type="EMBL" id="JABFDB010000021">
    <property type="protein sequence ID" value="NYZ22767.1"/>
    <property type="molecule type" value="Genomic_DNA"/>
</dbReference>
<dbReference type="Gene3D" id="3.30.750.24">
    <property type="entry name" value="STAS domain"/>
    <property type="match status" value="1"/>
</dbReference>
<protein>
    <submittedName>
        <fullName evidence="2">STAS domain-containing protein</fullName>
    </submittedName>
</protein>
<feature type="domain" description="STAS" evidence="1">
    <location>
        <begin position="16"/>
        <end position="100"/>
    </location>
</feature>
<organism evidence="2 3">
    <name type="scientific">Azospirillum oleiclasticum</name>
    <dbReference type="NCBI Taxonomy" id="2735135"/>
    <lineage>
        <taxon>Bacteria</taxon>
        <taxon>Pseudomonadati</taxon>
        <taxon>Pseudomonadota</taxon>
        <taxon>Alphaproteobacteria</taxon>
        <taxon>Rhodospirillales</taxon>
        <taxon>Azospirillaceae</taxon>
        <taxon>Azospirillum</taxon>
    </lineage>
</organism>